<name>A0A9Q9LUC9_9RHOB</name>
<dbReference type="AlphaFoldDB" id="A0A9Q9LUC9"/>
<proteinExistence type="predicted"/>
<evidence type="ECO:0000313" key="2">
    <source>
        <dbReference type="EMBL" id="UWP96195.1"/>
    </source>
</evidence>
<dbReference type="Proteomes" id="UP001057991">
    <property type="component" value="Chromosome"/>
</dbReference>
<keyword evidence="1" id="KW-1133">Transmembrane helix</keyword>
<keyword evidence="1" id="KW-0472">Membrane</keyword>
<accession>A0A9Q9LUC9</accession>
<dbReference type="RefSeq" id="WP_259806445.1">
    <property type="nucleotide sequence ID" value="NZ_CP080776.1"/>
</dbReference>
<reference evidence="2" key="1">
    <citation type="submission" date="2021-08" db="EMBL/GenBank/DDBJ databases">
        <authorList>
            <person name="Nwanade C."/>
            <person name="Wang M."/>
            <person name="Masoudi A."/>
            <person name="Yu Z."/>
            <person name="Liu J."/>
        </authorList>
    </citation>
    <scope>NUCLEOTIDE SEQUENCE</scope>
    <source>
        <strain evidence="2">S056</strain>
    </source>
</reference>
<gene>
    <name evidence="2" type="ORF">K3X48_04185</name>
</gene>
<evidence type="ECO:0000256" key="1">
    <source>
        <dbReference type="SAM" id="Phobius"/>
    </source>
</evidence>
<organism evidence="2 3">
    <name type="scientific">Aliiroseovarius crassostreae</name>
    <dbReference type="NCBI Taxonomy" id="154981"/>
    <lineage>
        <taxon>Bacteria</taxon>
        <taxon>Pseudomonadati</taxon>
        <taxon>Pseudomonadota</taxon>
        <taxon>Alphaproteobacteria</taxon>
        <taxon>Rhodobacterales</taxon>
        <taxon>Paracoccaceae</taxon>
        <taxon>Aliiroseovarius</taxon>
    </lineage>
</organism>
<protein>
    <submittedName>
        <fullName evidence="2">Uncharacterized protein</fullName>
    </submittedName>
</protein>
<keyword evidence="1" id="KW-0812">Transmembrane</keyword>
<dbReference type="EMBL" id="CP080776">
    <property type="protein sequence ID" value="UWP96195.1"/>
    <property type="molecule type" value="Genomic_DNA"/>
</dbReference>
<evidence type="ECO:0000313" key="3">
    <source>
        <dbReference type="Proteomes" id="UP001057991"/>
    </source>
</evidence>
<feature type="transmembrane region" description="Helical" evidence="1">
    <location>
        <begin position="6"/>
        <end position="25"/>
    </location>
</feature>
<sequence length="184" mass="20857">MDINRHLIPPFSVICLALILIWVSFGKNEKKLETTVRNHQTLTPVTKPVETSPDLGGGRSVYPEYTQQIGEATARPLFVESRKPSTPILVEPELYNTEPEVDYSQSTVPTERIDPSPPQLPNQLFYAGFVRMKNKEYALLGSDRTSEEWVLVGEDYQGWKVTNANGETVTLQKDEFQHIVEISH</sequence>